<keyword evidence="2" id="KW-1185">Reference proteome</keyword>
<evidence type="ECO:0000313" key="2">
    <source>
        <dbReference type="Proteomes" id="UP000076858"/>
    </source>
</evidence>
<gene>
    <name evidence="1" type="ORF">APZ42_028424</name>
</gene>
<evidence type="ECO:0000313" key="1">
    <source>
        <dbReference type="EMBL" id="KZS07786.1"/>
    </source>
</evidence>
<dbReference type="AlphaFoldDB" id="A0A164QIK0"/>
<dbReference type="EMBL" id="LRGB01002387">
    <property type="protein sequence ID" value="KZS07786.1"/>
    <property type="molecule type" value="Genomic_DNA"/>
</dbReference>
<comment type="caution">
    <text evidence="1">The sequence shown here is derived from an EMBL/GenBank/DDBJ whole genome shotgun (WGS) entry which is preliminary data.</text>
</comment>
<proteinExistence type="predicted"/>
<accession>A0A164QIK0</accession>
<name>A0A164QIK0_9CRUS</name>
<dbReference type="Proteomes" id="UP000076858">
    <property type="component" value="Unassembled WGS sequence"/>
</dbReference>
<organism evidence="1 2">
    <name type="scientific">Daphnia magna</name>
    <dbReference type="NCBI Taxonomy" id="35525"/>
    <lineage>
        <taxon>Eukaryota</taxon>
        <taxon>Metazoa</taxon>
        <taxon>Ecdysozoa</taxon>
        <taxon>Arthropoda</taxon>
        <taxon>Crustacea</taxon>
        <taxon>Branchiopoda</taxon>
        <taxon>Diplostraca</taxon>
        <taxon>Cladocera</taxon>
        <taxon>Anomopoda</taxon>
        <taxon>Daphniidae</taxon>
        <taxon>Daphnia</taxon>
    </lineage>
</organism>
<sequence length="117" mass="12834">MAPTTYGCYKAGQFSLSNFFVIIYSPFIPHLSCHVPIARERAQHLDSCIRMDNFIYMDSSIRMDASTDVDASLLPLVNPSMYLDSESGELPQVEGMDASTQVLVSSLSMIEIGSTSA</sequence>
<protein>
    <submittedName>
        <fullName evidence="1">Uncharacterized protein</fullName>
    </submittedName>
</protein>
<reference evidence="1 2" key="1">
    <citation type="submission" date="2016-03" db="EMBL/GenBank/DDBJ databases">
        <title>EvidentialGene: Evidence-directed Construction of Genes on Genomes.</title>
        <authorList>
            <person name="Gilbert D.G."/>
            <person name="Choi J.-H."/>
            <person name="Mockaitis K."/>
            <person name="Colbourne J."/>
            <person name="Pfrender M."/>
        </authorList>
    </citation>
    <scope>NUCLEOTIDE SEQUENCE [LARGE SCALE GENOMIC DNA]</scope>
    <source>
        <strain evidence="1 2">Xinb3</strain>
        <tissue evidence="1">Complete organism</tissue>
    </source>
</reference>